<keyword evidence="3" id="KW-0732">Signal</keyword>
<dbReference type="PROSITE" id="PS00028">
    <property type="entry name" value="ZINC_FINGER_C2H2_1"/>
    <property type="match status" value="1"/>
</dbReference>
<evidence type="ECO:0000259" key="4">
    <source>
        <dbReference type="PROSITE" id="PS50157"/>
    </source>
</evidence>
<evidence type="ECO:0000313" key="6">
    <source>
        <dbReference type="Proteomes" id="UP000567179"/>
    </source>
</evidence>
<feature type="region of interest" description="Disordered" evidence="2">
    <location>
        <begin position="337"/>
        <end position="402"/>
    </location>
</feature>
<feature type="compositionally biased region" description="Acidic residues" evidence="2">
    <location>
        <begin position="371"/>
        <end position="384"/>
    </location>
</feature>
<organism evidence="5 6">
    <name type="scientific">Psilocybe cf. subviscida</name>
    <dbReference type="NCBI Taxonomy" id="2480587"/>
    <lineage>
        <taxon>Eukaryota</taxon>
        <taxon>Fungi</taxon>
        <taxon>Dikarya</taxon>
        <taxon>Basidiomycota</taxon>
        <taxon>Agaricomycotina</taxon>
        <taxon>Agaricomycetes</taxon>
        <taxon>Agaricomycetidae</taxon>
        <taxon>Agaricales</taxon>
        <taxon>Agaricineae</taxon>
        <taxon>Strophariaceae</taxon>
        <taxon>Psilocybe</taxon>
    </lineage>
</organism>
<feature type="domain" description="C2H2-type" evidence="4">
    <location>
        <begin position="129"/>
        <end position="156"/>
    </location>
</feature>
<accession>A0A8H5EQW6</accession>
<dbReference type="PROSITE" id="PS50157">
    <property type="entry name" value="ZINC_FINGER_C2H2_2"/>
    <property type="match status" value="1"/>
</dbReference>
<keyword evidence="1" id="KW-0863">Zinc-finger</keyword>
<comment type="caution">
    <text evidence="5">The sequence shown here is derived from an EMBL/GenBank/DDBJ whole genome shotgun (WGS) entry which is preliminary data.</text>
</comment>
<name>A0A8H5EQW6_9AGAR</name>
<evidence type="ECO:0000256" key="2">
    <source>
        <dbReference type="SAM" id="MobiDB-lite"/>
    </source>
</evidence>
<evidence type="ECO:0000256" key="3">
    <source>
        <dbReference type="SAM" id="SignalP"/>
    </source>
</evidence>
<feature type="region of interest" description="Disordered" evidence="2">
    <location>
        <begin position="459"/>
        <end position="486"/>
    </location>
</feature>
<reference evidence="5 6" key="1">
    <citation type="journal article" date="2020" name="ISME J.">
        <title>Uncovering the hidden diversity of litter-decomposition mechanisms in mushroom-forming fungi.</title>
        <authorList>
            <person name="Floudas D."/>
            <person name="Bentzer J."/>
            <person name="Ahren D."/>
            <person name="Johansson T."/>
            <person name="Persson P."/>
            <person name="Tunlid A."/>
        </authorList>
    </citation>
    <scope>NUCLEOTIDE SEQUENCE [LARGE SCALE GENOMIC DNA]</scope>
    <source>
        <strain evidence="5 6">CBS 101986</strain>
    </source>
</reference>
<proteinExistence type="predicted"/>
<gene>
    <name evidence="5" type="ORF">D9619_013585</name>
</gene>
<dbReference type="EMBL" id="JAACJJ010000062">
    <property type="protein sequence ID" value="KAF5309059.1"/>
    <property type="molecule type" value="Genomic_DNA"/>
</dbReference>
<evidence type="ECO:0000313" key="5">
    <source>
        <dbReference type="EMBL" id="KAF5309059.1"/>
    </source>
</evidence>
<protein>
    <recommendedName>
        <fullName evidence="4">C2H2-type domain-containing protein</fullName>
    </recommendedName>
</protein>
<dbReference type="OrthoDB" id="2152896at2759"/>
<feature type="chain" id="PRO_5034965154" description="C2H2-type domain-containing protein" evidence="3">
    <location>
        <begin position="21"/>
        <end position="501"/>
    </location>
</feature>
<dbReference type="Proteomes" id="UP000567179">
    <property type="component" value="Unassembled WGS sequence"/>
</dbReference>
<feature type="signal peptide" evidence="3">
    <location>
        <begin position="1"/>
        <end position="20"/>
    </location>
</feature>
<dbReference type="AlphaFoldDB" id="A0A8H5EQW6"/>
<sequence length="501" mass="52270">MCAFVVVVLLFLAPPPQILPAIRLVPSGSSAGSLSLATLSLSTSPPSGHNHTQSLGQAAYAHPPVAIKPRPSQGIPIISASAPNGVSILAKGEEDSAVADDAEEEQNDRRGSAPISVGGGKAKKRGVDYICESCSKIYRHPNCLNKHRWEHTRQWREASKFVLSKHQQVQLLEAAAILSYMGTPSTSLPEDRSEWPSFLSGGSLPKVDPVTGALSTAGNPGSASSDRNIHMATSAPYGAPLGHGHYASSMNVPRTTTTYALQPHPISSSVPNVSSGAGPRLHDYSLPAVGAVTKVTQVRPGLLGVPTPAPANGHTIIGGNGVSAAAGGWSLPNSSMRSASYGAGPASHSSRSRSGSRSRSRSGSGSRSDESVEIDIDVEGDDDARDNVAIAKSTPSSYTGYPGYPTMAPGGLSHSPGYGYGAGAGGYGTSGHVTGYGFGGHSFGRRGMGMKREEDEMSVGFSVREEDEDEEEELTAAPYPAKTQFDNKWNGLEMEMEMDMD</sequence>
<feature type="compositionally biased region" description="Basic residues" evidence="2">
    <location>
        <begin position="350"/>
        <end position="360"/>
    </location>
</feature>
<feature type="compositionally biased region" description="Acidic residues" evidence="2">
    <location>
        <begin position="465"/>
        <end position="474"/>
    </location>
</feature>
<dbReference type="GO" id="GO:0008270">
    <property type="term" value="F:zinc ion binding"/>
    <property type="evidence" value="ECO:0007669"/>
    <property type="project" value="UniProtKB-KW"/>
</dbReference>
<feature type="compositionally biased region" description="Acidic residues" evidence="2">
    <location>
        <begin position="95"/>
        <end position="106"/>
    </location>
</feature>
<keyword evidence="1" id="KW-0479">Metal-binding</keyword>
<feature type="region of interest" description="Disordered" evidence="2">
    <location>
        <begin position="94"/>
        <end position="122"/>
    </location>
</feature>
<dbReference type="InterPro" id="IPR013087">
    <property type="entry name" value="Znf_C2H2_type"/>
</dbReference>
<keyword evidence="6" id="KW-1185">Reference proteome</keyword>
<keyword evidence="1" id="KW-0862">Zinc</keyword>
<evidence type="ECO:0000256" key="1">
    <source>
        <dbReference type="PROSITE-ProRule" id="PRU00042"/>
    </source>
</evidence>